<gene>
    <name evidence="1" type="ORF">VOLCADRAFT_101399</name>
</gene>
<dbReference type="InParanoid" id="D8UMJ6"/>
<protein>
    <submittedName>
        <fullName evidence="1">Uncharacterized protein</fullName>
    </submittedName>
</protein>
<reference evidence="1 2" key="1">
    <citation type="journal article" date="2010" name="Science">
        <title>Genomic analysis of organismal complexity in the multicellular green alga Volvox carteri.</title>
        <authorList>
            <person name="Prochnik S.E."/>
            <person name="Umen J."/>
            <person name="Nedelcu A.M."/>
            <person name="Hallmann A."/>
            <person name="Miller S.M."/>
            <person name="Nishii I."/>
            <person name="Ferris P."/>
            <person name="Kuo A."/>
            <person name="Mitros T."/>
            <person name="Fritz-Laylin L.K."/>
            <person name="Hellsten U."/>
            <person name="Chapman J."/>
            <person name="Simakov O."/>
            <person name="Rensing S.A."/>
            <person name="Terry A."/>
            <person name="Pangilinan J."/>
            <person name="Kapitonov V."/>
            <person name="Jurka J."/>
            <person name="Salamov A."/>
            <person name="Shapiro H."/>
            <person name="Schmutz J."/>
            <person name="Grimwood J."/>
            <person name="Lindquist E."/>
            <person name="Lucas S."/>
            <person name="Grigoriev I.V."/>
            <person name="Schmitt R."/>
            <person name="Kirk D."/>
            <person name="Rokhsar D.S."/>
        </authorList>
    </citation>
    <scope>NUCLEOTIDE SEQUENCE [LARGE SCALE GENOMIC DNA]</scope>
    <source>
        <strain evidence="2">f. Nagariensis / Eve</strain>
    </source>
</reference>
<evidence type="ECO:0000313" key="2">
    <source>
        <dbReference type="Proteomes" id="UP000001058"/>
    </source>
</evidence>
<accession>D8UMJ6</accession>
<dbReference type="EMBL" id="GL379158">
    <property type="protein sequence ID" value="EFJ39053.1"/>
    <property type="molecule type" value="Genomic_DNA"/>
</dbReference>
<organism evidence="2">
    <name type="scientific">Volvox carteri f. nagariensis</name>
    <dbReference type="NCBI Taxonomy" id="3068"/>
    <lineage>
        <taxon>Eukaryota</taxon>
        <taxon>Viridiplantae</taxon>
        <taxon>Chlorophyta</taxon>
        <taxon>core chlorophytes</taxon>
        <taxon>Chlorophyceae</taxon>
        <taxon>CS clade</taxon>
        <taxon>Chlamydomonadales</taxon>
        <taxon>Volvocaceae</taxon>
        <taxon>Volvox</taxon>
    </lineage>
</organism>
<evidence type="ECO:0000313" key="1">
    <source>
        <dbReference type="EMBL" id="EFJ39053.1"/>
    </source>
</evidence>
<dbReference type="AlphaFoldDB" id="D8UMJ6"/>
<dbReference type="Proteomes" id="UP000001058">
    <property type="component" value="Unassembled WGS sequence"/>
</dbReference>
<dbReference type="KEGG" id="vcn:VOLCADRAFT_101399"/>
<name>D8UMJ6_VOLCA</name>
<dbReference type="RefSeq" id="XP_002959882.1">
    <property type="nucleotide sequence ID" value="XM_002959836.1"/>
</dbReference>
<proteinExistence type="predicted"/>
<sequence>MYPNMMSCTAIMQKAARRRRLNRHSHRWSRNNRFCDTQITIILHSQRSHRRQHRKLYILFSGREISSAIGWQASEDRADVQPGMEQASEVLHVLHVQQASEGGADVQPGMELVREK</sequence>
<keyword evidence="2" id="KW-1185">Reference proteome</keyword>
<dbReference type="GeneID" id="9614911"/>